<comment type="caution">
    <text evidence="1">The sequence shown here is derived from an EMBL/GenBank/DDBJ whole genome shotgun (WGS) entry which is preliminary data.</text>
</comment>
<organism evidence="1 2">
    <name type="scientific">Spiribacter aquaticus</name>
    <dbReference type="NCBI Taxonomy" id="1935996"/>
    <lineage>
        <taxon>Bacteria</taxon>
        <taxon>Pseudomonadati</taxon>
        <taxon>Pseudomonadota</taxon>
        <taxon>Gammaproteobacteria</taxon>
        <taxon>Chromatiales</taxon>
        <taxon>Ectothiorhodospiraceae</taxon>
        <taxon>Spiribacter</taxon>
    </lineage>
</organism>
<sequence length="241" mass="26284">MPASTAPATDWLDDFYNADSDQLWVTADQGSRFAKEIAGDHNPLHDAESSRFCVPGDLLFALIVRRYGLARHFALSFRGMLRAGTRLSFPSQPAQAFTIADENDRDTVEVQYDRPVTTDPAALLVLIEAYVASSGETFPDRLGPLLAEAGVMFNPQRPFLVYDGMALDIQRAPGTDVRVTPADASLAVNGKRADVQFDYRIADGDGALGEASKRMVVSGLRPYDAEAMTAVIAAYHARRAR</sequence>
<name>A0A557RJ77_9GAMM</name>
<dbReference type="EMBL" id="VMKP01000002">
    <property type="protein sequence ID" value="TVO65213.1"/>
    <property type="molecule type" value="Genomic_DNA"/>
</dbReference>
<reference evidence="1 2" key="1">
    <citation type="submission" date="2019-07" db="EMBL/GenBank/DDBJ databases">
        <title>Reclasification of Spiribacter aquaticus.</title>
        <authorList>
            <person name="Leon M.J."/>
            <person name="Sanchez-Porro C."/>
            <person name="Ventosa A."/>
        </authorList>
    </citation>
    <scope>NUCLEOTIDE SEQUENCE [LARGE SCALE GENOMIC DNA]</scope>
    <source>
        <strain evidence="1 2">SP30</strain>
    </source>
</reference>
<keyword evidence="2" id="KW-1185">Reference proteome</keyword>
<dbReference type="AlphaFoldDB" id="A0A557RJ77"/>
<gene>
    <name evidence="1" type="ORF">FPL11_03755</name>
</gene>
<evidence type="ECO:0000313" key="2">
    <source>
        <dbReference type="Proteomes" id="UP000316688"/>
    </source>
</evidence>
<proteinExistence type="predicted"/>
<dbReference type="Proteomes" id="UP000316688">
    <property type="component" value="Unassembled WGS sequence"/>
</dbReference>
<protein>
    <submittedName>
        <fullName evidence="1">DUF3581 family protein</fullName>
    </submittedName>
</protein>
<accession>A0A557RJ77</accession>
<dbReference type="RefSeq" id="WP_144347443.1">
    <property type="nucleotide sequence ID" value="NZ_VMKP01000002.1"/>
</dbReference>
<evidence type="ECO:0000313" key="1">
    <source>
        <dbReference type="EMBL" id="TVO65213.1"/>
    </source>
</evidence>
<dbReference type="Pfam" id="PF12119">
    <property type="entry name" value="DUF3581"/>
    <property type="match status" value="1"/>
</dbReference>
<dbReference type="InterPro" id="IPR021974">
    <property type="entry name" value="DUF3581"/>
</dbReference>